<protein>
    <submittedName>
        <fullName evidence="1">Uncharacterized protein</fullName>
    </submittedName>
</protein>
<sequence>MKNKLNGKQLNETLILNAIRRYSPISRTDIARMIGLSGATVTKFVDNLIQAGFVREDGYDDSRGGRRPTLLKLVPEANFAVGVELGAANLRAVVVNLEAKIVTKIAKKTKADEGKEKVFKRITEIIHQVIDASGVEREKIKGIGIGISGIVDHQKGICLFCPNIKGWENVPIKKLMEEEFGMEVSVDDSSRMAALAE</sequence>
<dbReference type="InterPro" id="IPR036388">
    <property type="entry name" value="WH-like_DNA-bd_sf"/>
</dbReference>
<dbReference type="Pfam" id="PF00480">
    <property type="entry name" value="ROK"/>
    <property type="match status" value="1"/>
</dbReference>
<dbReference type="Pfam" id="PF13412">
    <property type="entry name" value="HTH_24"/>
    <property type="match status" value="1"/>
</dbReference>
<dbReference type="AlphaFoldDB" id="X1LWV6"/>
<comment type="caution">
    <text evidence="1">The sequence shown here is derived from an EMBL/GenBank/DDBJ whole genome shotgun (WGS) entry which is preliminary data.</text>
</comment>
<dbReference type="EMBL" id="BARV01014841">
    <property type="protein sequence ID" value="GAI23877.1"/>
    <property type="molecule type" value="Genomic_DNA"/>
</dbReference>
<dbReference type="SUPFAM" id="SSF46785">
    <property type="entry name" value="Winged helix' DNA-binding domain"/>
    <property type="match status" value="1"/>
</dbReference>
<dbReference type="PANTHER" id="PTHR18964:SF149">
    <property type="entry name" value="BIFUNCTIONAL UDP-N-ACETYLGLUCOSAMINE 2-EPIMERASE_N-ACETYLMANNOSAMINE KINASE"/>
    <property type="match status" value="1"/>
</dbReference>
<dbReference type="Gene3D" id="3.30.420.40">
    <property type="match status" value="1"/>
</dbReference>
<name>X1LWV6_9ZZZZ</name>
<reference evidence="1" key="1">
    <citation type="journal article" date="2014" name="Front. Microbiol.">
        <title>High frequency of phylogenetically diverse reductive dehalogenase-homologous genes in deep subseafloor sedimentary metagenomes.</title>
        <authorList>
            <person name="Kawai M."/>
            <person name="Futagami T."/>
            <person name="Toyoda A."/>
            <person name="Takaki Y."/>
            <person name="Nishi S."/>
            <person name="Hori S."/>
            <person name="Arai W."/>
            <person name="Tsubouchi T."/>
            <person name="Morono Y."/>
            <person name="Uchiyama I."/>
            <person name="Ito T."/>
            <person name="Fujiyama A."/>
            <person name="Inagaki F."/>
            <person name="Takami H."/>
        </authorList>
    </citation>
    <scope>NUCLEOTIDE SEQUENCE</scope>
    <source>
        <strain evidence="1">Expedition CK06-06</strain>
    </source>
</reference>
<dbReference type="PANTHER" id="PTHR18964">
    <property type="entry name" value="ROK (REPRESSOR, ORF, KINASE) FAMILY"/>
    <property type="match status" value="1"/>
</dbReference>
<dbReference type="SUPFAM" id="SSF53067">
    <property type="entry name" value="Actin-like ATPase domain"/>
    <property type="match status" value="1"/>
</dbReference>
<dbReference type="Gene3D" id="1.10.10.10">
    <property type="entry name" value="Winged helix-like DNA-binding domain superfamily/Winged helix DNA-binding domain"/>
    <property type="match status" value="1"/>
</dbReference>
<dbReference type="InterPro" id="IPR043129">
    <property type="entry name" value="ATPase_NBD"/>
</dbReference>
<proteinExistence type="predicted"/>
<dbReference type="CDD" id="cd23763">
    <property type="entry name" value="ASKHA_ATPase_ROK"/>
    <property type="match status" value="1"/>
</dbReference>
<gene>
    <name evidence="1" type="ORF">S06H3_25760</name>
</gene>
<dbReference type="InterPro" id="IPR000600">
    <property type="entry name" value="ROK"/>
</dbReference>
<accession>X1LWV6</accession>
<evidence type="ECO:0000313" key="1">
    <source>
        <dbReference type="EMBL" id="GAI23877.1"/>
    </source>
</evidence>
<feature type="non-terminal residue" evidence="1">
    <location>
        <position position="197"/>
    </location>
</feature>
<dbReference type="InterPro" id="IPR036390">
    <property type="entry name" value="WH_DNA-bd_sf"/>
</dbReference>
<organism evidence="1">
    <name type="scientific">marine sediment metagenome</name>
    <dbReference type="NCBI Taxonomy" id="412755"/>
    <lineage>
        <taxon>unclassified sequences</taxon>
        <taxon>metagenomes</taxon>
        <taxon>ecological metagenomes</taxon>
    </lineage>
</organism>